<dbReference type="PROSITE" id="PS51186">
    <property type="entry name" value="GNAT"/>
    <property type="match status" value="1"/>
</dbReference>
<feature type="domain" description="N-acetyltransferase" evidence="3">
    <location>
        <begin position="3"/>
        <end position="149"/>
    </location>
</feature>
<keyword evidence="1 4" id="KW-0808">Transferase</keyword>
<organism evidence="4 5">
    <name type="scientific">Elizabethkingia occulta</name>
    <dbReference type="NCBI Taxonomy" id="1867263"/>
    <lineage>
        <taxon>Bacteria</taxon>
        <taxon>Pseudomonadati</taxon>
        <taxon>Bacteroidota</taxon>
        <taxon>Flavobacteriia</taxon>
        <taxon>Flavobacteriales</taxon>
        <taxon>Weeksellaceae</taxon>
        <taxon>Elizabethkingia</taxon>
    </lineage>
</organism>
<dbReference type="InterPro" id="IPR016181">
    <property type="entry name" value="Acyl_CoA_acyltransferase"/>
</dbReference>
<dbReference type="PANTHER" id="PTHR43877:SF2">
    <property type="entry name" value="AMINOALKYLPHOSPHONATE N-ACETYLTRANSFERASE-RELATED"/>
    <property type="match status" value="1"/>
</dbReference>
<dbReference type="InterPro" id="IPR000182">
    <property type="entry name" value="GNAT_dom"/>
</dbReference>
<dbReference type="SUPFAM" id="SSF55729">
    <property type="entry name" value="Acyl-CoA N-acyltransferases (Nat)"/>
    <property type="match status" value="1"/>
</dbReference>
<sequence length="149" mass="17124">MITINRTDSENKDFQDLIYKLDTDLAERNGEKNDFFAQFNKTNLIKNVIVAYSNNIPVGCGAIKAYDNNTMEVKRMFVLKEQRGKNIAGTILNNLEQWAKELSYNKCILETGDKMPEAIGLYRKSGYKQIPNYGQYENVESSLCFEKTL</sequence>
<dbReference type="PANTHER" id="PTHR43877">
    <property type="entry name" value="AMINOALKYLPHOSPHONATE N-ACETYLTRANSFERASE-RELATED-RELATED"/>
    <property type="match status" value="1"/>
</dbReference>
<protein>
    <submittedName>
        <fullName evidence="4">GNAT family acetyltransferase</fullName>
    </submittedName>
</protein>
<gene>
    <name evidence="4" type="ORF">BAZ10_00815</name>
</gene>
<keyword evidence="2" id="KW-0012">Acyltransferase</keyword>
<dbReference type="EMBL" id="MAHX01000013">
    <property type="protein sequence ID" value="OPC65814.1"/>
    <property type="molecule type" value="Genomic_DNA"/>
</dbReference>
<dbReference type="Proteomes" id="UP000190813">
    <property type="component" value="Unassembled WGS sequence"/>
</dbReference>
<dbReference type="AlphaFoldDB" id="A0A1T3MML7"/>
<name>A0A1T3MML7_9FLAO</name>
<evidence type="ECO:0000259" key="3">
    <source>
        <dbReference type="PROSITE" id="PS51186"/>
    </source>
</evidence>
<reference evidence="4 5" key="1">
    <citation type="submission" date="2016-06" db="EMBL/GenBank/DDBJ databases">
        <title>Revisiting the taxonomy of the Elizabethkingia Genus based on Whole-Genome Sequencing, Optical Mapping, and MALDI-TOF.</title>
        <authorList>
            <person name="Nicholson A.C."/>
        </authorList>
    </citation>
    <scope>NUCLEOTIDE SEQUENCE [LARGE SCALE GENOMIC DNA]</scope>
    <source>
        <strain evidence="4 5">G4070</strain>
    </source>
</reference>
<evidence type="ECO:0000256" key="1">
    <source>
        <dbReference type="ARBA" id="ARBA00022679"/>
    </source>
</evidence>
<keyword evidence="5" id="KW-1185">Reference proteome</keyword>
<dbReference type="RefSeq" id="WP_078771432.1">
    <property type="nucleotide sequence ID" value="NZ_CBCSBR010000006.1"/>
</dbReference>
<comment type="caution">
    <text evidence="4">The sequence shown here is derived from an EMBL/GenBank/DDBJ whole genome shotgun (WGS) entry which is preliminary data.</text>
</comment>
<dbReference type="InterPro" id="IPR050832">
    <property type="entry name" value="Bact_Acetyltransf"/>
</dbReference>
<evidence type="ECO:0000256" key="2">
    <source>
        <dbReference type="ARBA" id="ARBA00023315"/>
    </source>
</evidence>
<dbReference type="Pfam" id="PF00583">
    <property type="entry name" value="Acetyltransf_1"/>
    <property type="match status" value="1"/>
</dbReference>
<accession>A0A1T3MML7</accession>
<evidence type="ECO:0000313" key="5">
    <source>
        <dbReference type="Proteomes" id="UP000190813"/>
    </source>
</evidence>
<dbReference type="GO" id="GO:0016747">
    <property type="term" value="F:acyltransferase activity, transferring groups other than amino-acyl groups"/>
    <property type="evidence" value="ECO:0007669"/>
    <property type="project" value="InterPro"/>
</dbReference>
<dbReference type="Gene3D" id="3.40.630.30">
    <property type="match status" value="1"/>
</dbReference>
<evidence type="ECO:0000313" key="4">
    <source>
        <dbReference type="EMBL" id="OPC65814.1"/>
    </source>
</evidence>
<dbReference type="CDD" id="cd04301">
    <property type="entry name" value="NAT_SF"/>
    <property type="match status" value="1"/>
</dbReference>
<proteinExistence type="predicted"/>